<dbReference type="CDD" id="cd10036">
    <property type="entry name" value="Reelin_subrepeat_Nt"/>
    <property type="match status" value="1"/>
</dbReference>
<keyword evidence="7" id="KW-1185">Reference proteome</keyword>
<evidence type="ECO:0000256" key="4">
    <source>
        <dbReference type="SAM" id="MobiDB-lite"/>
    </source>
</evidence>
<accession>A0A6B0S4A9</accession>
<feature type="domain" description="Reelin" evidence="5">
    <location>
        <begin position="275"/>
        <end position="444"/>
    </location>
</feature>
<dbReference type="InterPro" id="IPR042307">
    <property type="entry name" value="Reeler_sf"/>
</dbReference>
<dbReference type="PANTHER" id="PTHR12705">
    <property type="entry name" value="ORIGIN RECOGNITION COMPLEX SUBUNIT 5"/>
    <property type="match status" value="1"/>
</dbReference>
<feature type="compositionally biased region" description="Low complexity" evidence="4">
    <location>
        <begin position="15"/>
        <end position="27"/>
    </location>
</feature>
<dbReference type="InterPro" id="IPR002861">
    <property type="entry name" value="Reeler_dom"/>
</dbReference>
<proteinExistence type="predicted"/>
<dbReference type="InterPro" id="IPR049419">
    <property type="entry name" value="Reelin_subrepeat-B"/>
</dbReference>
<sequence length="629" mass="70574">MLDSGQGVSNRDGKSQSSEDSSVSSGSQTGRNVTVIFLSEIVWEKFRPNTGCFEPFVLYFPDYSIGNLQKILSHDHPPEYSADFYAAYINILLGVFYTVCRDLKELRHLAALNFPKYCEPVVKGEANERDTRKLWRNIEPHLKKAMQTVYLREISSSQWEKLQKDDTDPGQLKGLSAYTHVELPYYSKFILIAAYLASYNPARTDKRFFLKHHGKIKKTNFLKKHEKTSNHLLGPKPFPLDRLLAILYSIVDSRVAPTANIFSQITSLVTLQLLTLVGHDDQLDEPKYKCTVSLDFIRAIARCTVPEKFEVRDERDHIISKVKVFDLIAVTISTSTFFDGLLVTGLYTSTSVKASQSIGGSNAFGFGIMSDHQFGNQFMCSVVASHVSHLPTTNLSFVWIAPPAGTGCVNFMATATHRGQIIFKDALAQQLCEQGAEIHSDSIILRDDFDSYHQKELNPNIWMECNNCETGEQCGAIMHGNAVTFCEPYGPRELITTGLNTTTASVLQFSIGSGSCRYSYSDPCISVSYAKNNTADWIQLEKIRAPSNVSTIIHILYLPEDAKGENVKFQWKQENLQVGEVYEACWALDNILIINSAHRQVVLEDNLDPVDTGNWLFFPGATVKCNDKI</sequence>
<dbReference type="CDD" id="cd08544">
    <property type="entry name" value="Reeler"/>
    <property type="match status" value="1"/>
</dbReference>
<dbReference type="GO" id="GO:0005664">
    <property type="term" value="C:nuclear origin of replication recognition complex"/>
    <property type="evidence" value="ECO:0007669"/>
    <property type="project" value="TreeGrafter"/>
</dbReference>
<dbReference type="AlphaFoldDB" id="A0A6B0S4A9"/>
<keyword evidence="2" id="KW-0235">DNA replication</keyword>
<dbReference type="Pfam" id="PF21471">
    <property type="entry name" value="Reelin_subrepeat-B"/>
    <property type="match status" value="1"/>
</dbReference>
<dbReference type="InterPro" id="IPR020796">
    <property type="entry name" value="ORC5"/>
</dbReference>
<dbReference type="PROSITE" id="PS51019">
    <property type="entry name" value="REELIN"/>
    <property type="match status" value="1"/>
</dbReference>
<organism evidence="6 7">
    <name type="scientific">Bos mutus</name>
    <name type="common">wild yak</name>
    <dbReference type="NCBI Taxonomy" id="72004"/>
    <lineage>
        <taxon>Eukaryota</taxon>
        <taxon>Metazoa</taxon>
        <taxon>Chordata</taxon>
        <taxon>Craniata</taxon>
        <taxon>Vertebrata</taxon>
        <taxon>Euteleostomi</taxon>
        <taxon>Mammalia</taxon>
        <taxon>Eutheria</taxon>
        <taxon>Laurasiatheria</taxon>
        <taxon>Artiodactyla</taxon>
        <taxon>Ruminantia</taxon>
        <taxon>Pecora</taxon>
        <taxon>Bovidae</taxon>
        <taxon>Bovinae</taxon>
        <taxon>Bos</taxon>
    </lineage>
</organism>
<dbReference type="Pfam" id="PF02014">
    <property type="entry name" value="Reeler"/>
    <property type="match status" value="1"/>
</dbReference>
<dbReference type="EMBL" id="VBQZ03000155">
    <property type="protein sequence ID" value="MXQ96241.1"/>
    <property type="molecule type" value="Genomic_DNA"/>
</dbReference>
<evidence type="ECO:0000256" key="1">
    <source>
        <dbReference type="ARBA" id="ARBA00004123"/>
    </source>
</evidence>
<dbReference type="Pfam" id="PF21639">
    <property type="entry name" value="ORC5_lid"/>
    <property type="match status" value="1"/>
</dbReference>
<dbReference type="Gene3D" id="2.60.40.4060">
    <property type="entry name" value="Reeler domain"/>
    <property type="match status" value="1"/>
</dbReference>
<comment type="caution">
    <text evidence="6">The sequence shown here is derived from an EMBL/GenBank/DDBJ whole genome shotgun (WGS) entry which is preliminary data.</text>
</comment>
<dbReference type="InterPro" id="IPR047088">
    <property type="entry name" value="ORC5_C"/>
</dbReference>
<dbReference type="FunFam" id="2.60.120.260:FF:000057">
    <property type="entry name" value="Reelin"/>
    <property type="match status" value="1"/>
</dbReference>
<comment type="subcellular location">
    <subcellularLocation>
        <location evidence="1">Nucleus</location>
    </subcellularLocation>
</comment>
<dbReference type="PANTHER" id="PTHR12705:SF0">
    <property type="entry name" value="ORIGIN RECOGNITION COMPLEX SUBUNIT 5"/>
    <property type="match status" value="1"/>
</dbReference>
<reference evidence="6" key="1">
    <citation type="submission" date="2019-10" db="EMBL/GenBank/DDBJ databases">
        <title>The sequence and de novo assembly of the wild yak genome.</title>
        <authorList>
            <person name="Liu Y."/>
        </authorList>
    </citation>
    <scope>NUCLEOTIDE SEQUENCE [LARGE SCALE GENOMIC DNA]</scope>
    <source>
        <strain evidence="6">WY2019</strain>
    </source>
</reference>
<dbReference type="InterPro" id="IPR048866">
    <property type="entry name" value="ORC5_lid"/>
</dbReference>
<dbReference type="Pfam" id="PF14630">
    <property type="entry name" value="ORC5_C"/>
    <property type="match status" value="1"/>
</dbReference>
<name>A0A6B0S4A9_9CETA</name>
<dbReference type="GO" id="GO:0006270">
    <property type="term" value="P:DNA replication initiation"/>
    <property type="evidence" value="ECO:0007669"/>
    <property type="project" value="TreeGrafter"/>
</dbReference>
<protein>
    <recommendedName>
        <fullName evidence="5">Reelin domain-containing protein</fullName>
    </recommendedName>
</protein>
<feature type="region of interest" description="Disordered" evidence="4">
    <location>
        <begin position="1"/>
        <end position="28"/>
    </location>
</feature>
<evidence type="ECO:0000259" key="5">
    <source>
        <dbReference type="PROSITE" id="PS51019"/>
    </source>
</evidence>
<evidence type="ECO:0000256" key="2">
    <source>
        <dbReference type="ARBA" id="ARBA00022705"/>
    </source>
</evidence>
<dbReference type="GO" id="GO:0003688">
    <property type="term" value="F:DNA replication origin binding"/>
    <property type="evidence" value="ECO:0007669"/>
    <property type="project" value="TreeGrafter"/>
</dbReference>
<dbReference type="Proteomes" id="UP000322234">
    <property type="component" value="Unassembled WGS sequence"/>
</dbReference>
<dbReference type="Gene3D" id="2.60.120.260">
    <property type="entry name" value="Galactose-binding domain-like"/>
    <property type="match status" value="1"/>
</dbReference>
<evidence type="ECO:0000256" key="3">
    <source>
        <dbReference type="ARBA" id="ARBA00023242"/>
    </source>
</evidence>
<evidence type="ECO:0000313" key="6">
    <source>
        <dbReference type="EMBL" id="MXQ96241.1"/>
    </source>
</evidence>
<gene>
    <name evidence="6" type="ORF">E5288_WYG007907</name>
</gene>
<keyword evidence="3" id="KW-0539">Nucleus</keyword>
<evidence type="ECO:0000313" key="7">
    <source>
        <dbReference type="Proteomes" id="UP000322234"/>
    </source>
</evidence>